<dbReference type="OrthoDB" id="6380398at2759"/>
<dbReference type="Pfam" id="PF00089">
    <property type="entry name" value="Trypsin"/>
    <property type="match status" value="1"/>
</dbReference>
<evidence type="ECO:0000256" key="2">
    <source>
        <dbReference type="ARBA" id="ARBA00022525"/>
    </source>
</evidence>
<dbReference type="PROSITE" id="PS00135">
    <property type="entry name" value="TRYPSIN_SER"/>
    <property type="match status" value="1"/>
</dbReference>
<dbReference type="InterPro" id="IPR018114">
    <property type="entry name" value="TRYPSIN_HIS"/>
</dbReference>
<accession>A0A9Q9DSX6</accession>
<keyword evidence="5" id="KW-0732">Signal</keyword>
<keyword evidence="3" id="KW-1015">Disulfide bond</keyword>
<evidence type="ECO:0000256" key="3">
    <source>
        <dbReference type="ARBA" id="ARBA00023157"/>
    </source>
</evidence>
<dbReference type="GO" id="GO:0006508">
    <property type="term" value="P:proteolysis"/>
    <property type="evidence" value="ECO:0007669"/>
    <property type="project" value="UniProtKB-KW"/>
</dbReference>
<dbReference type="Proteomes" id="UP001056012">
    <property type="component" value="Chromosome 3"/>
</dbReference>
<dbReference type="CDD" id="cd00190">
    <property type="entry name" value="Tryp_SPc"/>
    <property type="match status" value="1"/>
</dbReference>
<evidence type="ECO:0000256" key="4">
    <source>
        <dbReference type="RuleBase" id="RU363034"/>
    </source>
</evidence>
<protein>
    <recommendedName>
        <fullName evidence="6">Peptidase S1 domain-containing protein</fullName>
    </recommendedName>
</protein>
<comment type="subcellular location">
    <subcellularLocation>
        <location evidence="1">Secreted</location>
    </subcellularLocation>
</comment>
<keyword evidence="8" id="KW-1185">Reference proteome</keyword>
<evidence type="ECO:0000313" key="7">
    <source>
        <dbReference type="EMBL" id="USP77425.1"/>
    </source>
</evidence>
<keyword evidence="2" id="KW-0964">Secreted</keyword>
<dbReference type="PANTHER" id="PTHR24252">
    <property type="entry name" value="ACROSIN-RELATED"/>
    <property type="match status" value="1"/>
</dbReference>
<evidence type="ECO:0000313" key="8">
    <source>
        <dbReference type="Proteomes" id="UP001056012"/>
    </source>
</evidence>
<evidence type="ECO:0000259" key="6">
    <source>
        <dbReference type="PROSITE" id="PS50240"/>
    </source>
</evidence>
<dbReference type="AlphaFoldDB" id="A0A9Q9DSX6"/>
<dbReference type="PRINTS" id="PR00722">
    <property type="entry name" value="CHYMOTRYPSIN"/>
</dbReference>
<keyword evidence="4" id="KW-0720">Serine protease</keyword>
<sequence>MRFESILAVALPALVVAAPAPQWEDAPEESIVGGTSAAAGEFPFIASMQVGGRHICGGTIINRNTIVTAAHCSVSSVIGSVSNLRVRLGSLSTTSGGTTSAISAVYVHPSYNPDSQDFDIAIWKLSTPISAGGNIAYASLAASGSDPASGSTVTVAGWGATREGGSASSSLLKVSVPVVARSTCQSQYSSETISTNMVCAGQTSGGKDSCQGDSGGPLVDASKTLVGVVSWGYGCARPNLPGVYSRVGSLRSFITQYSS</sequence>
<dbReference type="SUPFAM" id="SSF50494">
    <property type="entry name" value="Trypsin-like serine proteases"/>
    <property type="match status" value="1"/>
</dbReference>
<evidence type="ECO:0000256" key="5">
    <source>
        <dbReference type="SAM" id="SignalP"/>
    </source>
</evidence>
<dbReference type="InterPro" id="IPR033116">
    <property type="entry name" value="TRYPSIN_SER"/>
</dbReference>
<feature type="domain" description="Peptidase S1" evidence="6">
    <location>
        <begin position="31"/>
        <end position="259"/>
    </location>
</feature>
<dbReference type="PANTHER" id="PTHR24252:SF20">
    <property type="entry name" value="LOW QUALITY PROTEIN: TRANSMEMBRANE PROTEASE SERINE 6"/>
    <property type="match status" value="1"/>
</dbReference>
<dbReference type="EMBL" id="CP089276">
    <property type="protein sequence ID" value="USP77425.1"/>
    <property type="molecule type" value="Genomic_DNA"/>
</dbReference>
<dbReference type="SMART" id="SM00020">
    <property type="entry name" value="Tryp_SPc"/>
    <property type="match status" value="1"/>
</dbReference>
<name>A0A9Q9DSX6_CURCL</name>
<proteinExistence type="predicted"/>
<dbReference type="InterPro" id="IPR001254">
    <property type="entry name" value="Trypsin_dom"/>
</dbReference>
<dbReference type="Gene3D" id="2.40.10.10">
    <property type="entry name" value="Trypsin-like serine proteases"/>
    <property type="match status" value="2"/>
</dbReference>
<dbReference type="PROSITE" id="PS50240">
    <property type="entry name" value="TRYPSIN_DOM"/>
    <property type="match status" value="1"/>
</dbReference>
<feature type="signal peptide" evidence="5">
    <location>
        <begin position="1"/>
        <end position="17"/>
    </location>
</feature>
<organism evidence="7 8">
    <name type="scientific">Curvularia clavata</name>
    <dbReference type="NCBI Taxonomy" id="95742"/>
    <lineage>
        <taxon>Eukaryota</taxon>
        <taxon>Fungi</taxon>
        <taxon>Dikarya</taxon>
        <taxon>Ascomycota</taxon>
        <taxon>Pezizomycotina</taxon>
        <taxon>Dothideomycetes</taxon>
        <taxon>Pleosporomycetidae</taxon>
        <taxon>Pleosporales</taxon>
        <taxon>Pleosporineae</taxon>
        <taxon>Pleosporaceae</taxon>
        <taxon>Curvularia</taxon>
    </lineage>
</organism>
<keyword evidence="4" id="KW-0378">Hydrolase</keyword>
<keyword evidence="4" id="KW-0645">Protease</keyword>
<dbReference type="GO" id="GO:0005576">
    <property type="term" value="C:extracellular region"/>
    <property type="evidence" value="ECO:0007669"/>
    <property type="project" value="UniProtKB-SubCell"/>
</dbReference>
<gene>
    <name evidence="7" type="ORF">yc1106_04699</name>
</gene>
<dbReference type="VEuPathDB" id="FungiDB:yc1106_04699"/>
<dbReference type="InterPro" id="IPR001314">
    <property type="entry name" value="Peptidase_S1A"/>
</dbReference>
<evidence type="ECO:0000256" key="1">
    <source>
        <dbReference type="ARBA" id="ARBA00004613"/>
    </source>
</evidence>
<reference evidence="7" key="1">
    <citation type="submission" date="2021-12" db="EMBL/GenBank/DDBJ databases">
        <title>Curvularia clavata genome.</title>
        <authorList>
            <person name="Cao Y."/>
        </authorList>
    </citation>
    <scope>NUCLEOTIDE SEQUENCE</scope>
    <source>
        <strain evidence="7">Yc1106</strain>
    </source>
</reference>
<dbReference type="InterPro" id="IPR043504">
    <property type="entry name" value="Peptidase_S1_PA_chymotrypsin"/>
</dbReference>
<feature type="chain" id="PRO_5040424511" description="Peptidase S1 domain-containing protein" evidence="5">
    <location>
        <begin position="18"/>
        <end position="259"/>
    </location>
</feature>
<dbReference type="FunFam" id="2.40.10.10:FF:000047">
    <property type="entry name" value="Trypsin eta"/>
    <property type="match status" value="1"/>
</dbReference>
<dbReference type="GO" id="GO:0004252">
    <property type="term" value="F:serine-type endopeptidase activity"/>
    <property type="evidence" value="ECO:0007669"/>
    <property type="project" value="InterPro"/>
</dbReference>
<dbReference type="PROSITE" id="PS00134">
    <property type="entry name" value="TRYPSIN_HIS"/>
    <property type="match status" value="1"/>
</dbReference>
<dbReference type="GO" id="GO:0051604">
    <property type="term" value="P:protein maturation"/>
    <property type="evidence" value="ECO:0007669"/>
    <property type="project" value="UniProtKB-ARBA"/>
</dbReference>
<dbReference type="InterPro" id="IPR009003">
    <property type="entry name" value="Peptidase_S1_PA"/>
</dbReference>